<dbReference type="AlphaFoldDB" id="A0A0F3PXF5"/>
<accession>A0A0F3PXF5</accession>
<proteinExistence type="predicted"/>
<name>A0A0F3PXF5_ANAPH</name>
<evidence type="ECO:0000313" key="2">
    <source>
        <dbReference type="Proteomes" id="UP000033622"/>
    </source>
</evidence>
<protein>
    <submittedName>
        <fullName evidence="1">Uncharacterized protein</fullName>
    </submittedName>
</protein>
<sequence length="59" mass="7054">MLLRIRILLRQLNELIATSSYEVGVAHEYEIMTYYRWHCPEAKDYCTGFMDALLEDIVR</sequence>
<evidence type="ECO:0000313" key="1">
    <source>
        <dbReference type="EMBL" id="KJV84682.1"/>
    </source>
</evidence>
<dbReference type="Proteomes" id="UP000033622">
    <property type="component" value="Unassembled WGS sequence"/>
</dbReference>
<comment type="caution">
    <text evidence="1">The sequence shown here is derived from an EMBL/GenBank/DDBJ whole genome shotgun (WGS) entry which is preliminary data.</text>
</comment>
<reference evidence="1 2" key="1">
    <citation type="submission" date="2015-01" db="EMBL/GenBank/DDBJ databases">
        <title>Genome Sequencing of Rickettsiales.</title>
        <authorList>
            <person name="Daugherty S.C."/>
            <person name="Su Q."/>
            <person name="Abolude K."/>
            <person name="Beier-Sexton M."/>
            <person name="Carlyon J.A."/>
            <person name="Carter R."/>
            <person name="Day N.P."/>
            <person name="Dumler S.J."/>
            <person name="Dyachenko V."/>
            <person name="Godinez A."/>
            <person name="Kurtti T.J."/>
            <person name="Lichay M."/>
            <person name="Mullins K.E."/>
            <person name="Ott S."/>
            <person name="Pappas-Brown V."/>
            <person name="Paris D.H."/>
            <person name="Patel P."/>
            <person name="Richards A.L."/>
            <person name="Sadzewicz L."/>
            <person name="Sears K."/>
            <person name="Seidman D."/>
            <person name="Sengamalay N."/>
            <person name="Stenos J."/>
            <person name="Tallon L.J."/>
            <person name="Vincent G."/>
            <person name="Fraser C.M."/>
            <person name="Munderloh U."/>
            <person name="Dunning-Hotopp J.C."/>
        </authorList>
    </citation>
    <scope>NUCLEOTIDE SEQUENCE [LARGE SCALE GENOMIC DNA]</scope>
    <source>
        <strain evidence="1 2">ApWI1</strain>
    </source>
</reference>
<gene>
    <name evidence="1" type="ORF">APHWI1_1441</name>
</gene>
<organism evidence="1 2">
    <name type="scientific">Anaplasma phagocytophilum str. ApWI1</name>
    <dbReference type="NCBI Taxonomy" id="1359155"/>
    <lineage>
        <taxon>Bacteria</taxon>
        <taxon>Pseudomonadati</taxon>
        <taxon>Pseudomonadota</taxon>
        <taxon>Alphaproteobacteria</taxon>
        <taxon>Rickettsiales</taxon>
        <taxon>Anaplasmataceae</taxon>
        <taxon>Anaplasma</taxon>
        <taxon>phagocytophilum group</taxon>
    </lineage>
</organism>
<dbReference type="EMBL" id="LAOF01000001">
    <property type="protein sequence ID" value="KJV84682.1"/>
    <property type="molecule type" value="Genomic_DNA"/>
</dbReference>